<name>A0A383VS47_TETOB</name>
<dbReference type="EMBL" id="FNXT01000808">
    <property type="protein sequence ID" value="SZX67733.1"/>
    <property type="molecule type" value="Genomic_DNA"/>
</dbReference>
<accession>A0A383VS47</accession>
<dbReference type="AlphaFoldDB" id="A0A383VS47"/>
<evidence type="ECO:0000313" key="2">
    <source>
        <dbReference type="EMBL" id="SZX67733.1"/>
    </source>
</evidence>
<dbReference type="Proteomes" id="UP000256970">
    <property type="component" value="Unassembled WGS sequence"/>
</dbReference>
<feature type="compositionally biased region" description="Low complexity" evidence="1">
    <location>
        <begin position="1"/>
        <end position="21"/>
    </location>
</feature>
<feature type="region of interest" description="Disordered" evidence="1">
    <location>
        <begin position="1"/>
        <end position="24"/>
    </location>
</feature>
<evidence type="ECO:0000256" key="1">
    <source>
        <dbReference type="SAM" id="MobiDB-lite"/>
    </source>
</evidence>
<organism evidence="2 3">
    <name type="scientific">Tetradesmus obliquus</name>
    <name type="common">Green alga</name>
    <name type="synonym">Acutodesmus obliquus</name>
    <dbReference type="NCBI Taxonomy" id="3088"/>
    <lineage>
        <taxon>Eukaryota</taxon>
        <taxon>Viridiplantae</taxon>
        <taxon>Chlorophyta</taxon>
        <taxon>core chlorophytes</taxon>
        <taxon>Chlorophyceae</taxon>
        <taxon>CS clade</taxon>
        <taxon>Sphaeropleales</taxon>
        <taxon>Scenedesmaceae</taxon>
        <taxon>Tetradesmus</taxon>
    </lineage>
</organism>
<evidence type="ECO:0000313" key="3">
    <source>
        <dbReference type="Proteomes" id="UP000256970"/>
    </source>
</evidence>
<protein>
    <submittedName>
        <fullName evidence="2">Uncharacterized protein</fullName>
    </submittedName>
</protein>
<reference evidence="2 3" key="1">
    <citation type="submission" date="2016-10" db="EMBL/GenBank/DDBJ databases">
        <authorList>
            <person name="Cai Z."/>
        </authorList>
    </citation>
    <scope>NUCLEOTIDE SEQUENCE [LARGE SCALE GENOMIC DNA]</scope>
</reference>
<sequence length="131" mass="14097">MQLGAAARGSGRSCAAAPAGPDRNKLSSWRSFADFEVFMSSAPEGSSQSRRELEAAGDTSWWKSAGIDKRRVSDIRKLIAAVSGKAVQLTAVRGLLVTTAEAAQQLDSQCQNEQINLTGYFTKYLKARGKK</sequence>
<proteinExistence type="predicted"/>
<gene>
    <name evidence="2" type="ORF">BQ4739_LOCUS8095</name>
</gene>
<keyword evidence="3" id="KW-1185">Reference proteome</keyword>